<dbReference type="EMBL" id="QNQT01000004">
    <property type="protein sequence ID" value="RDU36786.1"/>
    <property type="molecule type" value="Genomic_DNA"/>
</dbReference>
<keyword evidence="10" id="KW-1185">Reference proteome</keyword>
<dbReference type="GO" id="GO:0006950">
    <property type="term" value="P:response to stress"/>
    <property type="evidence" value="ECO:0007669"/>
    <property type="project" value="UniProtKB-ARBA"/>
</dbReference>
<keyword evidence="3 6" id="KW-0731">Sigma factor</keyword>
<dbReference type="CDD" id="cd06171">
    <property type="entry name" value="Sigma70_r4"/>
    <property type="match status" value="1"/>
</dbReference>
<organism evidence="9 10">
    <name type="scientific">Neobacillus piezotolerans</name>
    <dbReference type="NCBI Taxonomy" id="2259171"/>
    <lineage>
        <taxon>Bacteria</taxon>
        <taxon>Bacillati</taxon>
        <taxon>Bacillota</taxon>
        <taxon>Bacilli</taxon>
        <taxon>Bacillales</taxon>
        <taxon>Bacillaceae</taxon>
        <taxon>Neobacillus</taxon>
    </lineage>
</organism>
<dbReference type="OrthoDB" id="2470088at2"/>
<evidence type="ECO:0000256" key="3">
    <source>
        <dbReference type="ARBA" id="ARBA00023082"/>
    </source>
</evidence>
<dbReference type="PROSITE" id="PS01063">
    <property type="entry name" value="SIGMA70_ECF"/>
    <property type="match status" value="1"/>
</dbReference>
<dbReference type="Gene3D" id="1.10.10.10">
    <property type="entry name" value="Winged helix-like DNA-binding domain superfamily/Winged helix DNA-binding domain"/>
    <property type="match status" value="1"/>
</dbReference>
<dbReference type="InterPro" id="IPR007627">
    <property type="entry name" value="RNA_pol_sigma70_r2"/>
</dbReference>
<dbReference type="PANTHER" id="PTHR43133">
    <property type="entry name" value="RNA POLYMERASE ECF-TYPE SIGMA FACTO"/>
    <property type="match status" value="1"/>
</dbReference>
<keyword evidence="5 6" id="KW-0804">Transcription</keyword>
<gene>
    <name evidence="9" type="ORF">DRW41_12105</name>
</gene>
<dbReference type="Pfam" id="PF04542">
    <property type="entry name" value="Sigma70_r2"/>
    <property type="match status" value="1"/>
</dbReference>
<dbReference type="InterPro" id="IPR036388">
    <property type="entry name" value="WH-like_DNA-bd_sf"/>
</dbReference>
<dbReference type="GO" id="GO:0003677">
    <property type="term" value="F:DNA binding"/>
    <property type="evidence" value="ECO:0007669"/>
    <property type="project" value="UniProtKB-KW"/>
</dbReference>
<name>A0A3D8GRS9_9BACI</name>
<dbReference type="AlphaFoldDB" id="A0A3D8GRS9"/>
<dbReference type="GO" id="GO:0016987">
    <property type="term" value="F:sigma factor activity"/>
    <property type="evidence" value="ECO:0007669"/>
    <property type="project" value="UniProtKB-KW"/>
</dbReference>
<dbReference type="Gene3D" id="1.10.1740.10">
    <property type="match status" value="1"/>
</dbReference>
<evidence type="ECO:0000256" key="1">
    <source>
        <dbReference type="ARBA" id="ARBA00010641"/>
    </source>
</evidence>
<evidence type="ECO:0000313" key="10">
    <source>
        <dbReference type="Proteomes" id="UP000257144"/>
    </source>
</evidence>
<accession>A0A3D8GRS9</accession>
<dbReference type="InterPro" id="IPR000838">
    <property type="entry name" value="RNA_pol_sigma70_ECF_CS"/>
</dbReference>
<dbReference type="InterPro" id="IPR014284">
    <property type="entry name" value="RNA_pol_sigma-70_dom"/>
</dbReference>
<dbReference type="SUPFAM" id="SSF88946">
    <property type="entry name" value="Sigma2 domain of RNA polymerase sigma factors"/>
    <property type="match status" value="1"/>
</dbReference>
<feature type="domain" description="RNA polymerase sigma factor 70 region 4 type 2" evidence="8">
    <location>
        <begin position="108"/>
        <end position="160"/>
    </location>
</feature>
<evidence type="ECO:0000256" key="4">
    <source>
        <dbReference type="ARBA" id="ARBA00023125"/>
    </source>
</evidence>
<evidence type="ECO:0000259" key="7">
    <source>
        <dbReference type="Pfam" id="PF04542"/>
    </source>
</evidence>
<evidence type="ECO:0000256" key="6">
    <source>
        <dbReference type="RuleBase" id="RU000716"/>
    </source>
</evidence>
<dbReference type="RefSeq" id="WP_115452259.1">
    <property type="nucleotide sequence ID" value="NZ_QNQT01000004.1"/>
</dbReference>
<sequence length="176" mass="20557">MSRKEIISEWFRQYSHDVYNFLIYYTGKRDVEDLVQETFIKALKGLERFNYNSSPKTWLFTIARNQAIDEARKKKNRIWDKISRLDKSNEGMDRETPETIFEGNEQAQELLAAIHGLKQNYRDVVILRGIKELSVSETAAVLGWTEDMVRSNYHRALKALRKEKGGGLDEQPGRIS</sequence>
<evidence type="ECO:0000256" key="2">
    <source>
        <dbReference type="ARBA" id="ARBA00023015"/>
    </source>
</evidence>
<feature type="domain" description="RNA polymerase sigma-70 region 2" evidence="7">
    <location>
        <begin position="11"/>
        <end position="75"/>
    </location>
</feature>
<comment type="similarity">
    <text evidence="1 6">Belongs to the sigma-70 factor family. ECF subfamily.</text>
</comment>
<dbReference type="InterPro" id="IPR013249">
    <property type="entry name" value="RNA_pol_sigma70_r4_t2"/>
</dbReference>
<dbReference type="InterPro" id="IPR013324">
    <property type="entry name" value="RNA_pol_sigma_r3/r4-like"/>
</dbReference>
<keyword evidence="2 6" id="KW-0805">Transcription regulation</keyword>
<dbReference type="GO" id="GO:0006352">
    <property type="term" value="P:DNA-templated transcription initiation"/>
    <property type="evidence" value="ECO:0007669"/>
    <property type="project" value="InterPro"/>
</dbReference>
<dbReference type="Proteomes" id="UP000257144">
    <property type="component" value="Unassembled WGS sequence"/>
</dbReference>
<dbReference type="NCBIfam" id="TIGR02937">
    <property type="entry name" value="sigma70-ECF"/>
    <property type="match status" value="1"/>
</dbReference>
<comment type="caution">
    <text evidence="9">The sequence shown here is derived from an EMBL/GenBank/DDBJ whole genome shotgun (WGS) entry which is preliminary data.</text>
</comment>
<dbReference type="PANTHER" id="PTHR43133:SF8">
    <property type="entry name" value="RNA POLYMERASE SIGMA FACTOR HI_1459-RELATED"/>
    <property type="match status" value="1"/>
</dbReference>
<dbReference type="InterPro" id="IPR039425">
    <property type="entry name" value="RNA_pol_sigma-70-like"/>
</dbReference>
<dbReference type="SUPFAM" id="SSF88659">
    <property type="entry name" value="Sigma3 and sigma4 domains of RNA polymerase sigma factors"/>
    <property type="match status" value="1"/>
</dbReference>
<keyword evidence="4 6" id="KW-0238">DNA-binding</keyword>
<dbReference type="Pfam" id="PF08281">
    <property type="entry name" value="Sigma70_r4_2"/>
    <property type="match status" value="1"/>
</dbReference>
<evidence type="ECO:0000313" key="9">
    <source>
        <dbReference type="EMBL" id="RDU36786.1"/>
    </source>
</evidence>
<dbReference type="InterPro" id="IPR013325">
    <property type="entry name" value="RNA_pol_sigma_r2"/>
</dbReference>
<evidence type="ECO:0000259" key="8">
    <source>
        <dbReference type="Pfam" id="PF08281"/>
    </source>
</evidence>
<evidence type="ECO:0000256" key="5">
    <source>
        <dbReference type="ARBA" id="ARBA00023163"/>
    </source>
</evidence>
<protein>
    <recommendedName>
        <fullName evidence="6">RNA polymerase sigma factor</fullName>
    </recommendedName>
</protein>
<reference evidence="9 10" key="1">
    <citation type="submission" date="2018-07" db="EMBL/GenBank/DDBJ databases">
        <title>Bacillus sp. YLB-04 draft genome sequence.</title>
        <authorList>
            <person name="Yu L."/>
            <person name="Tang X."/>
        </authorList>
    </citation>
    <scope>NUCLEOTIDE SEQUENCE [LARGE SCALE GENOMIC DNA]</scope>
    <source>
        <strain evidence="9 10">YLB-04</strain>
    </source>
</reference>
<proteinExistence type="inferred from homology"/>